<dbReference type="Pfam" id="PF13471">
    <property type="entry name" value="Transglut_core3"/>
    <property type="match status" value="1"/>
</dbReference>
<dbReference type="AlphaFoldDB" id="A0AAE3KHX6"/>
<comment type="caution">
    <text evidence="2">The sequence shown here is derived from an EMBL/GenBank/DDBJ whole genome shotgun (WGS) entry which is preliminary data.</text>
</comment>
<gene>
    <name evidence="2" type="ORF">LX83_005559</name>
</gene>
<organism evidence="2 3">
    <name type="scientific">Goodfellowiella coeruleoviolacea</name>
    <dbReference type="NCBI Taxonomy" id="334858"/>
    <lineage>
        <taxon>Bacteria</taxon>
        <taxon>Bacillati</taxon>
        <taxon>Actinomycetota</taxon>
        <taxon>Actinomycetes</taxon>
        <taxon>Pseudonocardiales</taxon>
        <taxon>Pseudonocardiaceae</taxon>
        <taxon>Goodfellowiella</taxon>
    </lineage>
</organism>
<evidence type="ECO:0000259" key="1">
    <source>
        <dbReference type="Pfam" id="PF13471"/>
    </source>
</evidence>
<accession>A0AAE3KHX6</accession>
<keyword evidence="3" id="KW-1185">Reference proteome</keyword>
<protein>
    <submittedName>
        <fullName evidence="2">Transglutaminase-like superfamily protein</fullName>
    </submittedName>
</protein>
<proteinExistence type="predicted"/>
<dbReference type="RefSeq" id="WP_253776759.1">
    <property type="nucleotide sequence ID" value="NZ_JAMTCK010000015.1"/>
</dbReference>
<evidence type="ECO:0000313" key="3">
    <source>
        <dbReference type="Proteomes" id="UP001206128"/>
    </source>
</evidence>
<dbReference type="InterPro" id="IPR053521">
    <property type="entry name" value="McjB-like"/>
</dbReference>
<evidence type="ECO:0000313" key="2">
    <source>
        <dbReference type="EMBL" id="MCP2168681.1"/>
    </source>
</evidence>
<dbReference type="Proteomes" id="UP001206128">
    <property type="component" value="Unassembled WGS sequence"/>
</dbReference>
<dbReference type="InterPro" id="IPR032708">
    <property type="entry name" value="McjB_C"/>
</dbReference>
<reference evidence="2" key="1">
    <citation type="submission" date="2022-06" db="EMBL/GenBank/DDBJ databases">
        <title>Genomic Encyclopedia of Archaeal and Bacterial Type Strains, Phase II (KMG-II): from individual species to whole genera.</title>
        <authorList>
            <person name="Goeker M."/>
        </authorList>
    </citation>
    <scope>NUCLEOTIDE SEQUENCE</scope>
    <source>
        <strain evidence="2">DSM 43935</strain>
    </source>
</reference>
<sequence>MSHPTTLENRPTLRLRERPLPLLATGLARVLERLPPRKLRVLLTKLSRGARPATVRQAEAARAEVLAVSVRCSGKGCLQRSLATALLCRIRGTWPTWCTGVRINPFSAHAWVQVNDTLIGESLPVGYYRPVITVPPATR</sequence>
<dbReference type="NCBIfam" id="NF033537">
    <property type="entry name" value="lasso_biosyn_B2"/>
    <property type="match status" value="1"/>
</dbReference>
<name>A0AAE3KHX6_9PSEU</name>
<dbReference type="EMBL" id="JAMTCK010000015">
    <property type="protein sequence ID" value="MCP2168681.1"/>
    <property type="molecule type" value="Genomic_DNA"/>
</dbReference>
<feature type="domain" description="Microcin J25-processing protein McjB C-terminal" evidence="1">
    <location>
        <begin position="22"/>
        <end position="132"/>
    </location>
</feature>